<feature type="chain" id="PRO_5016065628" description="AB hydrolase-1 domain-containing protein" evidence="1">
    <location>
        <begin position="24"/>
        <end position="202"/>
    </location>
</feature>
<dbReference type="GO" id="GO:0016020">
    <property type="term" value="C:membrane"/>
    <property type="evidence" value="ECO:0007669"/>
    <property type="project" value="TreeGrafter"/>
</dbReference>
<name>A0A2W5V2I3_9CAUL</name>
<reference evidence="3 4" key="1">
    <citation type="submission" date="2017-08" db="EMBL/GenBank/DDBJ databases">
        <title>Infants hospitalized years apart are colonized by the same room-sourced microbial strains.</title>
        <authorList>
            <person name="Brooks B."/>
            <person name="Olm M.R."/>
            <person name="Firek B.A."/>
            <person name="Baker R."/>
            <person name="Thomas B.C."/>
            <person name="Morowitz M.J."/>
            <person name="Banfield J.F."/>
        </authorList>
    </citation>
    <scope>NUCLEOTIDE SEQUENCE [LARGE SCALE GENOMIC DNA]</scope>
    <source>
        <strain evidence="3">S2_003_000_R2_4</strain>
    </source>
</reference>
<accession>A0A2W5V2I3</accession>
<proteinExistence type="predicted"/>
<dbReference type="RefSeq" id="WP_304282493.1">
    <property type="nucleotide sequence ID" value="NZ_QFQZ01000108.1"/>
</dbReference>
<comment type="caution">
    <text evidence="3">The sequence shown here is derived from an EMBL/GenBank/DDBJ whole genome shotgun (WGS) entry which is preliminary data.</text>
</comment>
<dbReference type="AlphaFoldDB" id="A0A2W5V2I3"/>
<evidence type="ECO:0000259" key="2">
    <source>
        <dbReference type="Pfam" id="PF00561"/>
    </source>
</evidence>
<dbReference type="SUPFAM" id="SSF53474">
    <property type="entry name" value="alpha/beta-Hydrolases"/>
    <property type="match status" value="1"/>
</dbReference>
<feature type="signal peptide" evidence="1">
    <location>
        <begin position="1"/>
        <end position="23"/>
    </location>
</feature>
<evidence type="ECO:0000313" key="3">
    <source>
        <dbReference type="EMBL" id="PZR30906.1"/>
    </source>
</evidence>
<dbReference type="EMBL" id="QFQZ01000108">
    <property type="protein sequence ID" value="PZR30906.1"/>
    <property type="molecule type" value="Genomic_DNA"/>
</dbReference>
<dbReference type="InterPro" id="IPR029058">
    <property type="entry name" value="AB_hydrolase_fold"/>
</dbReference>
<dbReference type="PANTHER" id="PTHR43798">
    <property type="entry name" value="MONOACYLGLYCEROL LIPASE"/>
    <property type="match status" value="1"/>
</dbReference>
<dbReference type="PANTHER" id="PTHR43798:SF33">
    <property type="entry name" value="HYDROLASE, PUTATIVE (AFU_ORTHOLOGUE AFUA_2G14860)-RELATED"/>
    <property type="match status" value="1"/>
</dbReference>
<gene>
    <name evidence="3" type="ORF">DI526_21265</name>
</gene>
<evidence type="ECO:0000313" key="4">
    <source>
        <dbReference type="Proteomes" id="UP000249393"/>
    </source>
</evidence>
<keyword evidence="1" id="KW-0732">Signal</keyword>
<dbReference type="Gene3D" id="3.40.50.1820">
    <property type="entry name" value="alpha/beta hydrolase"/>
    <property type="match status" value="1"/>
</dbReference>
<dbReference type="Proteomes" id="UP000249393">
    <property type="component" value="Unassembled WGS sequence"/>
</dbReference>
<dbReference type="Pfam" id="PF00561">
    <property type="entry name" value="Abhydrolase_1"/>
    <property type="match status" value="1"/>
</dbReference>
<feature type="domain" description="AB hydrolase-1" evidence="2">
    <location>
        <begin position="62"/>
        <end position="174"/>
    </location>
</feature>
<dbReference type="InterPro" id="IPR000073">
    <property type="entry name" value="AB_hydrolase_1"/>
</dbReference>
<evidence type="ECO:0000256" key="1">
    <source>
        <dbReference type="SAM" id="SignalP"/>
    </source>
</evidence>
<dbReference type="InterPro" id="IPR050266">
    <property type="entry name" value="AB_hydrolase_sf"/>
</dbReference>
<protein>
    <recommendedName>
        <fullName evidence="2">AB hydrolase-1 domain-containing protein</fullName>
    </recommendedName>
</protein>
<feature type="non-terminal residue" evidence="3">
    <location>
        <position position="202"/>
    </location>
</feature>
<organism evidence="3 4">
    <name type="scientific">Caulobacter segnis</name>
    <dbReference type="NCBI Taxonomy" id="88688"/>
    <lineage>
        <taxon>Bacteria</taxon>
        <taxon>Pseudomonadati</taxon>
        <taxon>Pseudomonadota</taxon>
        <taxon>Alphaproteobacteria</taxon>
        <taxon>Caulobacterales</taxon>
        <taxon>Caulobacteraceae</taxon>
        <taxon>Caulobacter</taxon>
    </lineage>
</organism>
<sequence length="202" mass="21988">MNIKHFATSVFVAILVAAAGARAQSPEASPDSRTQYVGAHERIDLGGGRKINLFCLGSGDTTVLFDSGLSDWSSIWALVQPRVADRARACSYDRAGMGYSDPATSPRSPIAIVGDMHTLVEKAKLKGPLLLVGHSLGGFNMKLYAALFPADVGGLVLVDPSEERMFDRTRAMLQKRFDPPSFQWTPMLAFRSWRGVSDEREA</sequence>